<dbReference type="PANTHER" id="PTHR30337:SF0">
    <property type="entry name" value="NUCLEASE SBCCD SUBUNIT D"/>
    <property type="match status" value="1"/>
</dbReference>
<proteinExistence type="predicted"/>
<keyword evidence="2" id="KW-0378">Hydrolase</keyword>
<dbReference type="SUPFAM" id="SSF56300">
    <property type="entry name" value="Metallo-dependent phosphatases"/>
    <property type="match status" value="1"/>
</dbReference>
<dbReference type="EMBL" id="BK014923">
    <property type="protein sequence ID" value="DAD82639.1"/>
    <property type="molecule type" value="Genomic_DNA"/>
</dbReference>
<evidence type="ECO:0000313" key="2">
    <source>
        <dbReference type="EMBL" id="DAD82639.1"/>
    </source>
</evidence>
<name>A0A8S5MKR4_9CAUD</name>
<feature type="domain" description="Calcineurin-like phosphoesterase" evidence="1">
    <location>
        <begin position="27"/>
        <end position="192"/>
    </location>
</feature>
<dbReference type="GO" id="GO:0004527">
    <property type="term" value="F:exonuclease activity"/>
    <property type="evidence" value="ECO:0007669"/>
    <property type="project" value="UniProtKB-KW"/>
</dbReference>
<reference evidence="2" key="1">
    <citation type="journal article" date="2021" name="Proc. Natl. Acad. Sci. U.S.A.">
        <title>A Catalog of Tens of Thousands of Viruses from Human Metagenomes Reveals Hidden Associations with Chronic Diseases.</title>
        <authorList>
            <person name="Tisza M.J."/>
            <person name="Buck C.B."/>
        </authorList>
    </citation>
    <scope>NUCLEOTIDE SEQUENCE</scope>
    <source>
        <strain evidence="2">Ctrpg19</strain>
    </source>
</reference>
<protein>
    <submittedName>
        <fullName evidence="2">DNA repair exonuclease</fullName>
    </submittedName>
</protein>
<organism evidence="2">
    <name type="scientific">Siphoviridae sp. ctrpg19</name>
    <dbReference type="NCBI Taxonomy" id="2826481"/>
    <lineage>
        <taxon>Viruses</taxon>
        <taxon>Duplodnaviria</taxon>
        <taxon>Heunggongvirae</taxon>
        <taxon>Uroviricota</taxon>
        <taxon>Caudoviricetes</taxon>
    </lineage>
</organism>
<dbReference type="Gene3D" id="3.60.21.10">
    <property type="match status" value="1"/>
</dbReference>
<keyword evidence="2" id="KW-0540">Nuclease</keyword>
<sequence>MHWSEYSSIIRKRGNKYSKRLENLINSLNWVEEQAEKLSVDRVLFLGDFFDKQSLNANELSALQEVVWSNKDHIFIVGNHEGLSEDLSISSAHLFKLIPNTRVIDKPELDIGFGYEFLYLPYCLEKNRKTISETLGPLYKKDVFVTQEVKLLYVFSHNDIKMQYGLLKSENGYDPEDIDRSCSLFLNGHLHNGGKFSEVGYNVGNLTGQNFSEDAEHYQHQICILDTDRETLTWEENPYAFNLYKFDVNTVEELNNKLNILKDNAVLTIKAPEQITSEVREILLKNNKVKDFRVVSIVGRESKQEEQKLESVNHLDEFVNFIRNNMEVTPKVIEELSYICK</sequence>
<dbReference type="Pfam" id="PF00149">
    <property type="entry name" value="Metallophos"/>
    <property type="match status" value="1"/>
</dbReference>
<dbReference type="InterPro" id="IPR050535">
    <property type="entry name" value="DNA_Repair-Maintenance_Comp"/>
</dbReference>
<accession>A0A8S5MKR4</accession>
<evidence type="ECO:0000259" key="1">
    <source>
        <dbReference type="Pfam" id="PF00149"/>
    </source>
</evidence>
<dbReference type="InterPro" id="IPR004843">
    <property type="entry name" value="Calcineurin-like_PHP"/>
</dbReference>
<dbReference type="InterPro" id="IPR029052">
    <property type="entry name" value="Metallo-depent_PP-like"/>
</dbReference>
<dbReference type="PANTHER" id="PTHR30337">
    <property type="entry name" value="COMPONENT OF ATP-DEPENDENT DSDNA EXONUCLEASE"/>
    <property type="match status" value="1"/>
</dbReference>
<keyword evidence="2" id="KW-0269">Exonuclease</keyword>